<feature type="signal peptide" evidence="1">
    <location>
        <begin position="1"/>
        <end position="18"/>
    </location>
</feature>
<feature type="chain" id="PRO_5047446735" evidence="1">
    <location>
        <begin position="19"/>
        <end position="110"/>
    </location>
</feature>
<evidence type="ECO:0000313" key="4">
    <source>
        <dbReference type="Proteomes" id="UP000635316"/>
    </source>
</evidence>
<dbReference type="Gene3D" id="3.10.450.40">
    <property type="match status" value="1"/>
</dbReference>
<evidence type="ECO:0000313" key="3">
    <source>
        <dbReference type="EMBL" id="MBK1780520.1"/>
    </source>
</evidence>
<dbReference type="EMBL" id="JAENGP010000004">
    <property type="protein sequence ID" value="MBK1780520.1"/>
    <property type="molecule type" value="Genomic_DNA"/>
</dbReference>
<keyword evidence="1" id="KW-0732">Signal</keyword>
<accession>A0ABS1EFF9</accession>
<feature type="domain" description="PepSY" evidence="2">
    <location>
        <begin position="40"/>
        <end position="97"/>
    </location>
</feature>
<protein>
    <submittedName>
        <fullName evidence="3">PepSY domain-containing protein</fullName>
    </submittedName>
</protein>
<dbReference type="Proteomes" id="UP000635316">
    <property type="component" value="Unassembled WGS sequence"/>
</dbReference>
<comment type="caution">
    <text evidence="3">The sequence shown here is derived from an EMBL/GenBank/DDBJ whole genome shotgun (WGS) entry which is preliminary data.</text>
</comment>
<organism evidence="3 4">
    <name type="scientific">Advenella mandrilli</name>
    <dbReference type="NCBI Taxonomy" id="2800330"/>
    <lineage>
        <taxon>Bacteria</taxon>
        <taxon>Pseudomonadati</taxon>
        <taxon>Pseudomonadota</taxon>
        <taxon>Betaproteobacteria</taxon>
        <taxon>Burkholderiales</taxon>
        <taxon>Alcaligenaceae</taxon>
    </lineage>
</organism>
<keyword evidence="4" id="KW-1185">Reference proteome</keyword>
<dbReference type="InterPro" id="IPR025711">
    <property type="entry name" value="PepSY"/>
</dbReference>
<name>A0ABS1EFF9_9BURK</name>
<sequence>MLGGLLACAMLLSTQAYADSNDHELARQALAEGKIMPLRTVLEKMEKEFGGQVVKIEFEHDDDDDKNRWFYEIKLLQDSGNMLKLLVDAEDGKVLKKKGKTLHENRQEKD</sequence>
<proteinExistence type="predicted"/>
<evidence type="ECO:0000259" key="2">
    <source>
        <dbReference type="Pfam" id="PF03413"/>
    </source>
</evidence>
<gene>
    <name evidence="3" type="ORF">JHL22_04755</name>
</gene>
<dbReference type="Pfam" id="PF03413">
    <property type="entry name" value="PepSY"/>
    <property type="match status" value="1"/>
</dbReference>
<reference evidence="3 4" key="1">
    <citation type="submission" date="2020-12" db="EMBL/GenBank/DDBJ databases">
        <authorList>
            <person name="Lu T."/>
            <person name="Wang Q."/>
            <person name="Han X."/>
        </authorList>
    </citation>
    <scope>NUCLEOTIDE SEQUENCE [LARGE SCALE GENOMIC DNA]</scope>
    <source>
        <strain evidence="3 4">WQ 585</strain>
    </source>
</reference>
<evidence type="ECO:0000256" key="1">
    <source>
        <dbReference type="SAM" id="SignalP"/>
    </source>
</evidence>